<organism evidence="2 3">
    <name type="scientific">Cuscuta europaea</name>
    <name type="common">European dodder</name>
    <dbReference type="NCBI Taxonomy" id="41803"/>
    <lineage>
        <taxon>Eukaryota</taxon>
        <taxon>Viridiplantae</taxon>
        <taxon>Streptophyta</taxon>
        <taxon>Embryophyta</taxon>
        <taxon>Tracheophyta</taxon>
        <taxon>Spermatophyta</taxon>
        <taxon>Magnoliopsida</taxon>
        <taxon>eudicotyledons</taxon>
        <taxon>Gunneridae</taxon>
        <taxon>Pentapetalae</taxon>
        <taxon>asterids</taxon>
        <taxon>lamiids</taxon>
        <taxon>Solanales</taxon>
        <taxon>Convolvulaceae</taxon>
        <taxon>Cuscuteae</taxon>
        <taxon>Cuscuta</taxon>
        <taxon>Cuscuta subgen. Cuscuta</taxon>
    </lineage>
</organism>
<dbReference type="PANTHER" id="PTHR31099">
    <property type="entry name" value="OS06G0165300 PROTEIN"/>
    <property type="match status" value="1"/>
</dbReference>
<evidence type="ECO:0000313" key="3">
    <source>
        <dbReference type="Proteomes" id="UP001152484"/>
    </source>
</evidence>
<dbReference type="PANTHER" id="PTHR31099:SF28">
    <property type="entry name" value="F5J5.12"/>
    <property type="match status" value="1"/>
</dbReference>
<evidence type="ECO:0000259" key="1">
    <source>
        <dbReference type="Pfam" id="PF04195"/>
    </source>
</evidence>
<dbReference type="InterPro" id="IPR007321">
    <property type="entry name" value="Transposase_28"/>
</dbReference>
<evidence type="ECO:0000313" key="2">
    <source>
        <dbReference type="EMBL" id="CAH9117733.1"/>
    </source>
</evidence>
<dbReference type="OrthoDB" id="1750920at2759"/>
<reference evidence="2" key="1">
    <citation type="submission" date="2022-07" db="EMBL/GenBank/DDBJ databases">
        <authorList>
            <person name="Macas J."/>
            <person name="Novak P."/>
            <person name="Neumann P."/>
        </authorList>
    </citation>
    <scope>NUCLEOTIDE SEQUENCE</scope>
</reference>
<sequence>MTVGGGVGGGVHVACSRRLFCRTHTLGGIGPPIPPPPLMIEYLRFVKLAPCQLTPNSCSYLAGFLSLCQSRDVEPTLDQFFLSFNLCRGGHSNVGGFANLQQLPEFRLFDDVPSSHKGWKEKFCYVRMAENPFPAPLRDSFRRHLKAGSAALEKKRMKLSKKSEGSEKHVLIKVATLPDELYDLGFRRYRLMGEKDERYPLSIGSTKAPEVVALSRAVISYLEKKNASCCSNILTLLYFLCFSGLDMDSNNLARLKRQLAKEDKKKEAPA</sequence>
<proteinExistence type="predicted"/>
<keyword evidence="3" id="KW-1185">Reference proteome</keyword>
<protein>
    <recommendedName>
        <fullName evidence="1">Transposase (putative) gypsy type domain-containing protein</fullName>
    </recommendedName>
</protein>
<dbReference type="EMBL" id="CAMAPE010000074">
    <property type="protein sequence ID" value="CAH9117733.1"/>
    <property type="molecule type" value="Genomic_DNA"/>
</dbReference>
<feature type="domain" description="Transposase (putative) gypsy type" evidence="1">
    <location>
        <begin position="27"/>
        <end position="87"/>
    </location>
</feature>
<accession>A0A9P0ZWL8</accession>
<dbReference type="Proteomes" id="UP001152484">
    <property type="component" value="Unassembled WGS sequence"/>
</dbReference>
<gene>
    <name evidence="2" type="ORF">CEURO_LOCUS21661</name>
</gene>
<comment type="caution">
    <text evidence="2">The sequence shown here is derived from an EMBL/GenBank/DDBJ whole genome shotgun (WGS) entry which is preliminary data.</text>
</comment>
<dbReference type="Pfam" id="PF04195">
    <property type="entry name" value="Transposase_28"/>
    <property type="match status" value="1"/>
</dbReference>
<dbReference type="AlphaFoldDB" id="A0A9P0ZWL8"/>
<name>A0A9P0ZWL8_CUSEU</name>